<evidence type="ECO:0000313" key="2">
    <source>
        <dbReference type="EMBL" id="MBW0523790.1"/>
    </source>
</evidence>
<proteinExistence type="predicted"/>
<dbReference type="Proteomes" id="UP000765509">
    <property type="component" value="Unassembled WGS sequence"/>
</dbReference>
<sequence length="184" mass="21416">MDPNVYVKQVRGFEIPRKEQWVWRLNKSLYGTKQAPRIWQAKLVEVLNSLGMKLTRADDSLYSNKYQSLFLHVHVNDGFLIGKCEKEKMFFLNRLSAILKFKYQKRPTHHLGYCLDWSTKGIVQLNQQDLISQFLKDFDMENSQSVKTPCNSNLLKELEVIGDPISTVSYQQAIGSLNYLAQHT</sequence>
<dbReference type="EMBL" id="AVOT02030572">
    <property type="protein sequence ID" value="MBW0523790.1"/>
    <property type="molecule type" value="Genomic_DNA"/>
</dbReference>
<protein>
    <recommendedName>
        <fullName evidence="1">Reverse transcriptase Ty1/copia-type domain-containing protein</fullName>
    </recommendedName>
</protein>
<dbReference type="AlphaFoldDB" id="A0A9Q3ERE5"/>
<evidence type="ECO:0000313" key="3">
    <source>
        <dbReference type="Proteomes" id="UP000765509"/>
    </source>
</evidence>
<gene>
    <name evidence="2" type="ORF">O181_063505</name>
</gene>
<organism evidence="2 3">
    <name type="scientific">Austropuccinia psidii MF-1</name>
    <dbReference type="NCBI Taxonomy" id="1389203"/>
    <lineage>
        <taxon>Eukaryota</taxon>
        <taxon>Fungi</taxon>
        <taxon>Dikarya</taxon>
        <taxon>Basidiomycota</taxon>
        <taxon>Pucciniomycotina</taxon>
        <taxon>Pucciniomycetes</taxon>
        <taxon>Pucciniales</taxon>
        <taxon>Sphaerophragmiaceae</taxon>
        <taxon>Austropuccinia</taxon>
    </lineage>
</organism>
<keyword evidence="3" id="KW-1185">Reference proteome</keyword>
<comment type="caution">
    <text evidence="2">The sequence shown here is derived from an EMBL/GenBank/DDBJ whole genome shotgun (WGS) entry which is preliminary data.</text>
</comment>
<evidence type="ECO:0000259" key="1">
    <source>
        <dbReference type="Pfam" id="PF07727"/>
    </source>
</evidence>
<dbReference type="OrthoDB" id="2801217at2759"/>
<name>A0A9Q3ERE5_9BASI</name>
<reference evidence="2" key="1">
    <citation type="submission" date="2021-03" db="EMBL/GenBank/DDBJ databases">
        <title>Draft genome sequence of rust myrtle Austropuccinia psidii MF-1, a brazilian biotype.</title>
        <authorList>
            <person name="Quecine M.C."/>
            <person name="Pachon D.M.R."/>
            <person name="Bonatelli M.L."/>
            <person name="Correr F.H."/>
            <person name="Franceschini L.M."/>
            <person name="Leite T.F."/>
            <person name="Margarido G.R.A."/>
            <person name="Almeida C.A."/>
            <person name="Ferrarezi J.A."/>
            <person name="Labate C.A."/>
        </authorList>
    </citation>
    <scope>NUCLEOTIDE SEQUENCE</scope>
    <source>
        <strain evidence="2">MF-1</strain>
    </source>
</reference>
<dbReference type="InterPro" id="IPR013103">
    <property type="entry name" value="RVT_2"/>
</dbReference>
<accession>A0A9Q3ERE5</accession>
<feature type="domain" description="Reverse transcriptase Ty1/copia-type" evidence="1">
    <location>
        <begin position="3"/>
        <end position="150"/>
    </location>
</feature>
<dbReference type="Pfam" id="PF07727">
    <property type="entry name" value="RVT_2"/>
    <property type="match status" value="1"/>
</dbReference>